<name>A0A6A7AQA0_9PLEO</name>
<keyword evidence="2" id="KW-1185">Reference proteome</keyword>
<dbReference type="Proteomes" id="UP000799423">
    <property type="component" value="Unassembled WGS sequence"/>
</dbReference>
<sequence>MHILLRNGTAKRDFCISCDHAEVFQNRVVGHQKLVVAFHAQDDHRGISKWDGFVLRCGKWHGEETDGARTGILSSFVGSQSEMSLPLRASQTVRTAGCCLLHPRCACRLTAERVVKALLEQRLGM</sequence>
<organism evidence="1 2">
    <name type="scientific">Plenodomus tracheiphilus IPT5</name>
    <dbReference type="NCBI Taxonomy" id="1408161"/>
    <lineage>
        <taxon>Eukaryota</taxon>
        <taxon>Fungi</taxon>
        <taxon>Dikarya</taxon>
        <taxon>Ascomycota</taxon>
        <taxon>Pezizomycotina</taxon>
        <taxon>Dothideomycetes</taxon>
        <taxon>Pleosporomycetidae</taxon>
        <taxon>Pleosporales</taxon>
        <taxon>Pleosporineae</taxon>
        <taxon>Leptosphaeriaceae</taxon>
        <taxon>Plenodomus</taxon>
    </lineage>
</organism>
<evidence type="ECO:0000313" key="2">
    <source>
        <dbReference type="Proteomes" id="UP000799423"/>
    </source>
</evidence>
<dbReference type="EMBL" id="MU006387">
    <property type="protein sequence ID" value="KAF2844349.1"/>
    <property type="molecule type" value="Genomic_DNA"/>
</dbReference>
<evidence type="ECO:0000313" key="1">
    <source>
        <dbReference type="EMBL" id="KAF2844349.1"/>
    </source>
</evidence>
<gene>
    <name evidence="1" type="ORF">T440DRAFT_473465</name>
</gene>
<proteinExistence type="predicted"/>
<accession>A0A6A7AQA0</accession>
<protein>
    <submittedName>
        <fullName evidence="1">Uncharacterized protein</fullName>
    </submittedName>
</protein>
<dbReference type="AlphaFoldDB" id="A0A6A7AQA0"/>
<reference evidence="1" key="1">
    <citation type="submission" date="2020-01" db="EMBL/GenBank/DDBJ databases">
        <authorList>
            <consortium name="DOE Joint Genome Institute"/>
            <person name="Haridas S."/>
            <person name="Albert R."/>
            <person name="Binder M."/>
            <person name="Bloem J."/>
            <person name="Labutti K."/>
            <person name="Salamov A."/>
            <person name="Andreopoulos B."/>
            <person name="Baker S.E."/>
            <person name="Barry K."/>
            <person name="Bills G."/>
            <person name="Bluhm B.H."/>
            <person name="Cannon C."/>
            <person name="Castanera R."/>
            <person name="Culley D.E."/>
            <person name="Daum C."/>
            <person name="Ezra D."/>
            <person name="Gonzalez J.B."/>
            <person name="Henrissat B."/>
            <person name="Kuo A."/>
            <person name="Liang C."/>
            <person name="Lipzen A."/>
            <person name="Lutzoni F."/>
            <person name="Magnuson J."/>
            <person name="Mondo S."/>
            <person name="Nolan M."/>
            <person name="Ohm R."/>
            <person name="Pangilinan J."/>
            <person name="Park H.-J."/>
            <person name="Ramirez L."/>
            <person name="Alfaro M."/>
            <person name="Sun H."/>
            <person name="Tritt A."/>
            <person name="Yoshinaga Y."/>
            <person name="Zwiers L.-H."/>
            <person name="Turgeon B.G."/>
            <person name="Goodwin S.B."/>
            <person name="Spatafora J.W."/>
            <person name="Crous P.W."/>
            <person name="Grigoriev I.V."/>
        </authorList>
    </citation>
    <scope>NUCLEOTIDE SEQUENCE</scope>
    <source>
        <strain evidence="1">IPT5</strain>
    </source>
</reference>